<evidence type="ECO:0000259" key="3">
    <source>
        <dbReference type="PROSITE" id="PS50887"/>
    </source>
</evidence>
<dbReference type="Gene3D" id="3.20.20.450">
    <property type="entry name" value="EAL domain"/>
    <property type="match status" value="1"/>
</dbReference>
<dbReference type="SMART" id="SM00052">
    <property type="entry name" value="EAL"/>
    <property type="match status" value="1"/>
</dbReference>
<dbReference type="InterPro" id="IPR035919">
    <property type="entry name" value="EAL_sf"/>
</dbReference>
<dbReference type="Pfam" id="PF00563">
    <property type="entry name" value="EAL"/>
    <property type="match status" value="1"/>
</dbReference>
<evidence type="ECO:0000259" key="2">
    <source>
        <dbReference type="PROSITE" id="PS50883"/>
    </source>
</evidence>
<dbReference type="PANTHER" id="PTHR33121">
    <property type="entry name" value="CYCLIC DI-GMP PHOSPHODIESTERASE PDEF"/>
    <property type="match status" value="1"/>
</dbReference>
<evidence type="ECO:0000256" key="1">
    <source>
        <dbReference type="SAM" id="MobiDB-lite"/>
    </source>
</evidence>
<dbReference type="GO" id="GO:0071111">
    <property type="term" value="F:cyclic-guanylate-specific phosphodiesterase activity"/>
    <property type="evidence" value="ECO:0007669"/>
    <property type="project" value="InterPro"/>
</dbReference>
<evidence type="ECO:0000313" key="5">
    <source>
        <dbReference type="Proteomes" id="UP000219993"/>
    </source>
</evidence>
<dbReference type="OrthoDB" id="6151881at2"/>
<dbReference type="SUPFAM" id="SSF141868">
    <property type="entry name" value="EAL domain-like"/>
    <property type="match status" value="1"/>
</dbReference>
<reference evidence="4 5" key="1">
    <citation type="journal article" date="2017" name="Sci. Rep.">
        <title>Revealing the Saline Adaptation Strategies of the Halophilic Bacterium Halomonas beimenensis through High-throughput Omics and Transposon Mutagenesis Approaches.</title>
        <authorList>
            <person name="Chen Y.H."/>
            <person name="Lin S.S."/>
            <person name="Shyu Y.T."/>
        </authorList>
    </citation>
    <scope>NUCLEOTIDE SEQUENCE [LARGE SCALE GENOMIC DNA]</scope>
    <source>
        <strain evidence="4 5">NTU-111</strain>
    </source>
</reference>
<dbReference type="AlphaFoldDB" id="A0A291PCT6"/>
<dbReference type="SMART" id="SM00267">
    <property type="entry name" value="GGDEF"/>
    <property type="match status" value="1"/>
</dbReference>
<proteinExistence type="predicted"/>
<dbReference type="InterPro" id="IPR001633">
    <property type="entry name" value="EAL_dom"/>
</dbReference>
<dbReference type="CDD" id="cd01949">
    <property type="entry name" value="GGDEF"/>
    <property type="match status" value="1"/>
</dbReference>
<organism evidence="4 5">
    <name type="scientific">Halomonas beimenensis</name>
    <dbReference type="NCBI Taxonomy" id="475662"/>
    <lineage>
        <taxon>Bacteria</taxon>
        <taxon>Pseudomonadati</taxon>
        <taxon>Pseudomonadota</taxon>
        <taxon>Gammaproteobacteria</taxon>
        <taxon>Oceanospirillales</taxon>
        <taxon>Halomonadaceae</taxon>
        <taxon>Halomonas</taxon>
    </lineage>
</organism>
<sequence length="576" mass="62327">MTGDGTPPVDERHDAGTGRHPPLGRLPGALSHLAAEQSPVGMVLLDDEHCIRWMNAGFRTLLDGIEGDPLGAPIGEFVTRPLFLNPDRAEAPDALGDGWQQVRLGAPGRLVLVTASPPREAGLRLLTFVDPHVASGTGSSGLARPGDPVTRLASVWLFEDRLRHALERARRPSHRVALLLLRLDHRASLRHRLGAEGVEALVRQVERRLTQTLRQEDSLSQLGDGCWGVLIEHPLSPEGLQATALRCLEAMDPPFRLDGCPQLLSLSVGIAIAPEDGDTAEELLSGAEAALERAGPSRHAFFDDGLKRRLARDMAFRQELQEALLDPDRHFRVLYQPQIDLRCGRCVGLEALVRWEHPRHGLLAPHDFLPVVEELGQQVRLDRWVIAAVVAQHARWRAQGSWLADMGVAVNAGVGLLDQAAFDRRPLDVFLRQQAISPGFLTLELAQQDLAAQAQAQVHLLHRLASLGVDLVVNDFDAASLDLPGLAALSVSRVKLSRGLSDALVAGGSRDRVALEALLQCLAALRLEAVLVGVETAAQLNAAVALGVPLAQGNRLGEPQSAEALECRPQGRQLPL</sequence>
<dbReference type="Gene3D" id="3.30.70.270">
    <property type="match status" value="1"/>
</dbReference>
<dbReference type="InterPro" id="IPR029787">
    <property type="entry name" value="Nucleotide_cyclase"/>
</dbReference>
<dbReference type="InterPro" id="IPR050706">
    <property type="entry name" value="Cyclic-di-GMP_PDE-like"/>
</dbReference>
<protein>
    <submittedName>
        <fullName evidence="4">Diguanylate cyclase/phosphodiesterase (GGDEF &amp; EAL domains) with PAS/PAC sensor(S)</fullName>
    </submittedName>
</protein>
<feature type="domain" description="GGDEF" evidence="3">
    <location>
        <begin position="174"/>
        <end position="304"/>
    </location>
</feature>
<dbReference type="Pfam" id="PF00990">
    <property type="entry name" value="GGDEF"/>
    <property type="match status" value="1"/>
</dbReference>
<dbReference type="KEGG" id="hbe:BEI_3705"/>
<dbReference type="InterPro" id="IPR000160">
    <property type="entry name" value="GGDEF_dom"/>
</dbReference>
<dbReference type="PANTHER" id="PTHR33121:SF70">
    <property type="entry name" value="SIGNALING PROTEIN YKOW"/>
    <property type="match status" value="1"/>
</dbReference>
<dbReference type="CDD" id="cd01948">
    <property type="entry name" value="EAL"/>
    <property type="match status" value="1"/>
</dbReference>
<dbReference type="Proteomes" id="UP000219993">
    <property type="component" value="Chromosome"/>
</dbReference>
<feature type="domain" description="EAL" evidence="2">
    <location>
        <begin position="313"/>
        <end position="573"/>
    </location>
</feature>
<name>A0A291PCT6_9GAMM</name>
<gene>
    <name evidence="4" type="ORF">BEI_3705</name>
</gene>
<keyword evidence="5" id="KW-1185">Reference proteome</keyword>
<feature type="region of interest" description="Disordered" evidence="1">
    <location>
        <begin position="1"/>
        <end position="27"/>
    </location>
</feature>
<evidence type="ECO:0000313" key="4">
    <source>
        <dbReference type="EMBL" id="ATJ84692.1"/>
    </source>
</evidence>
<dbReference type="SUPFAM" id="SSF55073">
    <property type="entry name" value="Nucleotide cyclase"/>
    <property type="match status" value="1"/>
</dbReference>
<dbReference type="EMBL" id="CP021435">
    <property type="protein sequence ID" value="ATJ84692.1"/>
    <property type="molecule type" value="Genomic_DNA"/>
</dbReference>
<dbReference type="RefSeq" id="WP_097790854.1">
    <property type="nucleotide sequence ID" value="NZ_BAAADT010000020.1"/>
</dbReference>
<accession>A0A291PCT6</accession>
<dbReference type="PROSITE" id="PS50887">
    <property type="entry name" value="GGDEF"/>
    <property type="match status" value="1"/>
</dbReference>
<dbReference type="PROSITE" id="PS50883">
    <property type="entry name" value="EAL"/>
    <property type="match status" value="1"/>
</dbReference>
<dbReference type="InterPro" id="IPR043128">
    <property type="entry name" value="Rev_trsase/Diguanyl_cyclase"/>
</dbReference>